<dbReference type="SUPFAM" id="SSF48179">
    <property type="entry name" value="6-phosphogluconate dehydrogenase C-terminal domain-like"/>
    <property type="match status" value="1"/>
</dbReference>
<dbReference type="GO" id="GO:0046168">
    <property type="term" value="P:glycerol-3-phosphate catabolic process"/>
    <property type="evidence" value="ECO:0007669"/>
    <property type="project" value="InterPro"/>
</dbReference>
<evidence type="ECO:0000313" key="16">
    <source>
        <dbReference type="Proteomes" id="UP000502756"/>
    </source>
</evidence>
<keyword evidence="4 7" id="KW-0443">Lipid metabolism</keyword>
<evidence type="ECO:0000313" key="15">
    <source>
        <dbReference type="EMBL" id="QJW88799.1"/>
    </source>
</evidence>
<evidence type="ECO:0000256" key="12">
    <source>
        <dbReference type="RuleBase" id="RU000439"/>
    </source>
</evidence>
<evidence type="ECO:0000256" key="9">
    <source>
        <dbReference type="PIRSR" id="PIRSR000114-2"/>
    </source>
</evidence>
<feature type="binding site" evidence="7">
    <location>
        <position position="21"/>
    </location>
    <ligand>
        <name>NADPH</name>
        <dbReference type="ChEBI" id="CHEBI:57783"/>
    </ligand>
</feature>
<dbReference type="RefSeq" id="WP_171738637.1">
    <property type="nucleotide sequence ID" value="NZ_CP053435.1"/>
</dbReference>
<feature type="active site" description="Proton acceptor" evidence="7 8">
    <location>
        <position position="202"/>
    </location>
</feature>
<organism evidence="15 16">
    <name type="scientific">Spirosoma taeanense</name>
    <dbReference type="NCBI Taxonomy" id="2735870"/>
    <lineage>
        <taxon>Bacteria</taxon>
        <taxon>Pseudomonadati</taxon>
        <taxon>Bacteroidota</taxon>
        <taxon>Cytophagia</taxon>
        <taxon>Cytophagales</taxon>
        <taxon>Cytophagaceae</taxon>
        <taxon>Spirosoma</taxon>
    </lineage>
</organism>
<feature type="binding site" evidence="7">
    <location>
        <position position="22"/>
    </location>
    <ligand>
        <name>NADPH</name>
        <dbReference type="ChEBI" id="CHEBI:57783"/>
    </ligand>
</feature>
<reference evidence="15 16" key="1">
    <citation type="submission" date="2020-05" db="EMBL/GenBank/DDBJ databases">
        <title>Genome sequencing of Spirosoma sp. TS118.</title>
        <authorList>
            <person name="Lee J.-H."/>
            <person name="Jeong S."/>
            <person name="Zhao L."/>
            <person name="Jung J.-H."/>
            <person name="Kim M.-K."/>
            <person name="Lim S."/>
        </authorList>
    </citation>
    <scope>NUCLEOTIDE SEQUENCE [LARGE SCALE GENOMIC DNA]</scope>
    <source>
        <strain evidence="15 16">TS118</strain>
    </source>
</reference>
<accession>A0A6M5Y4Q8</accession>
<feature type="binding site" evidence="7">
    <location>
        <position position="292"/>
    </location>
    <ligand>
        <name>NADPH</name>
        <dbReference type="ChEBI" id="CHEBI:57783"/>
    </ligand>
</feature>
<evidence type="ECO:0000256" key="11">
    <source>
        <dbReference type="RuleBase" id="RU000437"/>
    </source>
</evidence>
<keyword evidence="6 7" id="KW-1208">Phospholipid metabolism</keyword>
<feature type="binding site" evidence="9">
    <location>
        <position position="117"/>
    </location>
    <ligand>
        <name>substrate</name>
    </ligand>
</feature>
<dbReference type="PIRSF" id="PIRSF000114">
    <property type="entry name" value="Glycerol-3-P_dh"/>
    <property type="match status" value="1"/>
</dbReference>
<evidence type="ECO:0000259" key="14">
    <source>
        <dbReference type="Pfam" id="PF07479"/>
    </source>
</evidence>
<evidence type="ECO:0000256" key="10">
    <source>
        <dbReference type="PIRSR" id="PIRSR000114-3"/>
    </source>
</evidence>
<dbReference type="InterPro" id="IPR011128">
    <property type="entry name" value="G3P_DH_NAD-dep_N"/>
</dbReference>
<gene>
    <name evidence="7" type="primary">gpsA</name>
    <name evidence="15" type="ORF">HNV11_05080</name>
</gene>
<dbReference type="InterPro" id="IPR036291">
    <property type="entry name" value="NAD(P)-bd_dom_sf"/>
</dbReference>
<dbReference type="EC" id="1.1.1.94" evidence="7"/>
<keyword evidence="7" id="KW-0521">NADP</keyword>
<dbReference type="SUPFAM" id="SSF51735">
    <property type="entry name" value="NAD(P)-binding Rossmann-fold domains"/>
    <property type="match status" value="1"/>
</dbReference>
<keyword evidence="7" id="KW-0547">Nucleotide-binding</keyword>
<dbReference type="PANTHER" id="PTHR11728">
    <property type="entry name" value="GLYCEROL-3-PHOSPHATE DEHYDROGENASE"/>
    <property type="match status" value="1"/>
</dbReference>
<comment type="subcellular location">
    <subcellularLocation>
        <location evidence="7">Cytoplasm</location>
    </subcellularLocation>
</comment>
<feature type="binding site" evidence="7">
    <location>
        <position position="117"/>
    </location>
    <ligand>
        <name>sn-glycerol 3-phosphate</name>
        <dbReference type="ChEBI" id="CHEBI:57597"/>
    </ligand>
</feature>
<dbReference type="GO" id="GO:0005975">
    <property type="term" value="P:carbohydrate metabolic process"/>
    <property type="evidence" value="ECO:0007669"/>
    <property type="project" value="InterPro"/>
</dbReference>
<feature type="binding site" evidence="7">
    <location>
        <position position="117"/>
    </location>
    <ligand>
        <name>NADPH</name>
        <dbReference type="ChEBI" id="CHEBI:57783"/>
    </ligand>
</feature>
<feature type="domain" description="Glycerol-3-phosphate dehydrogenase NAD-dependent C-terminal" evidence="14">
    <location>
        <begin position="191"/>
        <end position="328"/>
    </location>
</feature>
<dbReference type="Pfam" id="PF07479">
    <property type="entry name" value="NAD_Gly3P_dh_C"/>
    <property type="match status" value="1"/>
</dbReference>
<feature type="binding site" evidence="9">
    <location>
        <begin position="266"/>
        <end position="267"/>
    </location>
    <ligand>
        <name>substrate</name>
    </ligand>
</feature>
<dbReference type="PROSITE" id="PS00957">
    <property type="entry name" value="NAD_G3PDH"/>
    <property type="match status" value="1"/>
</dbReference>
<keyword evidence="7 10" id="KW-0520">NAD</keyword>
<feature type="binding site" evidence="7">
    <location>
        <position position="267"/>
    </location>
    <ligand>
        <name>sn-glycerol 3-phosphate</name>
        <dbReference type="ChEBI" id="CHEBI:57597"/>
    </ligand>
</feature>
<keyword evidence="2 7" id="KW-0444">Lipid biosynthesis</keyword>
<feature type="binding site" evidence="7">
    <location>
        <position position="265"/>
    </location>
    <ligand>
        <name>sn-glycerol 3-phosphate</name>
        <dbReference type="ChEBI" id="CHEBI:57597"/>
    </ligand>
</feature>
<keyword evidence="5 7" id="KW-0594">Phospholipid biosynthesis</keyword>
<dbReference type="GO" id="GO:0005829">
    <property type="term" value="C:cytosol"/>
    <property type="evidence" value="ECO:0007669"/>
    <property type="project" value="TreeGrafter"/>
</dbReference>
<feature type="binding site" evidence="7">
    <location>
        <position position="59"/>
    </location>
    <ligand>
        <name>NADPH</name>
        <dbReference type="ChEBI" id="CHEBI:57783"/>
    </ligand>
</feature>
<dbReference type="UniPathway" id="UPA00940"/>
<comment type="pathway">
    <text evidence="7">Membrane lipid metabolism; glycerophospholipid metabolism.</text>
</comment>
<feature type="binding site" evidence="7">
    <location>
        <position position="151"/>
    </location>
    <ligand>
        <name>NADPH</name>
        <dbReference type="ChEBI" id="CHEBI:57783"/>
    </ligand>
</feature>
<keyword evidence="16" id="KW-1185">Reference proteome</keyword>
<feature type="binding site" evidence="10">
    <location>
        <position position="266"/>
    </location>
    <ligand>
        <name>NAD(+)</name>
        <dbReference type="ChEBI" id="CHEBI:57540"/>
    </ligand>
</feature>
<dbReference type="GO" id="GO:0008654">
    <property type="term" value="P:phospholipid biosynthetic process"/>
    <property type="evidence" value="ECO:0007669"/>
    <property type="project" value="UniProtKB-KW"/>
</dbReference>
<dbReference type="InterPro" id="IPR008927">
    <property type="entry name" value="6-PGluconate_DH-like_C_sf"/>
</dbReference>
<dbReference type="Gene3D" id="3.40.50.720">
    <property type="entry name" value="NAD(P)-binding Rossmann-like Domain"/>
    <property type="match status" value="1"/>
</dbReference>
<dbReference type="InterPro" id="IPR006168">
    <property type="entry name" value="G3P_DH_NAD-dep"/>
</dbReference>
<evidence type="ECO:0000256" key="5">
    <source>
        <dbReference type="ARBA" id="ARBA00023209"/>
    </source>
</evidence>
<dbReference type="InterPro" id="IPR006109">
    <property type="entry name" value="G3P_DH_NAD-dep_C"/>
</dbReference>
<protein>
    <recommendedName>
        <fullName evidence="7">Glycerol-3-phosphate dehydrogenase [NAD(P)+]</fullName>
        <ecNumber evidence="7">1.1.1.94</ecNumber>
    </recommendedName>
    <alternativeName>
        <fullName evidence="7">NAD(P)(+)-dependent glycerol-3-phosphate dehydrogenase</fullName>
    </alternativeName>
    <alternativeName>
        <fullName evidence="7">NAD(P)H-dependent dihydroxyacetone-phosphate reductase</fullName>
    </alternativeName>
</protein>
<comment type="catalytic activity">
    <reaction evidence="7">
        <text>sn-glycerol 3-phosphate + NAD(+) = dihydroxyacetone phosphate + NADH + H(+)</text>
        <dbReference type="Rhea" id="RHEA:11092"/>
        <dbReference type="ChEBI" id="CHEBI:15378"/>
        <dbReference type="ChEBI" id="CHEBI:57540"/>
        <dbReference type="ChEBI" id="CHEBI:57597"/>
        <dbReference type="ChEBI" id="CHEBI:57642"/>
        <dbReference type="ChEBI" id="CHEBI:57945"/>
        <dbReference type="EC" id="1.1.1.94"/>
    </reaction>
</comment>
<evidence type="ECO:0000256" key="3">
    <source>
        <dbReference type="ARBA" id="ARBA00023002"/>
    </source>
</evidence>
<dbReference type="GO" id="GO:0046167">
    <property type="term" value="P:glycerol-3-phosphate biosynthetic process"/>
    <property type="evidence" value="ECO:0007669"/>
    <property type="project" value="UniProtKB-UniRule"/>
</dbReference>
<name>A0A6M5Y4Q8_9BACT</name>
<evidence type="ECO:0000256" key="2">
    <source>
        <dbReference type="ARBA" id="ARBA00022516"/>
    </source>
</evidence>
<comment type="catalytic activity">
    <reaction evidence="7 12">
        <text>sn-glycerol 3-phosphate + NADP(+) = dihydroxyacetone phosphate + NADPH + H(+)</text>
        <dbReference type="Rhea" id="RHEA:11096"/>
        <dbReference type="ChEBI" id="CHEBI:15378"/>
        <dbReference type="ChEBI" id="CHEBI:57597"/>
        <dbReference type="ChEBI" id="CHEBI:57642"/>
        <dbReference type="ChEBI" id="CHEBI:57783"/>
        <dbReference type="ChEBI" id="CHEBI:58349"/>
        <dbReference type="EC" id="1.1.1.94"/>
    </reaction>
</comment>
<dbReference type="KEGG" id="stae:HNV11_05080"/>
<dbReference type="NCBIfam" id="NF000940">
    <property type="entry name" value="PRK00094.1-2"/>
    <property type="match status" value="1"/>
</dbReference>
<feature type="binding site" evidence="7">
    <location>
        <position position="202"/>
    </location>
    <ligand>
        <name>sn-glycerol 3-phosphate</name>
        <dbReference type="ChEBI" id="CHEBI:57597"/>
    </ligand>
</feature>
<feature type="binding site" evidence="7">
    <location>
        <position position="147"/>
    </location>
    <ligand>
        <name>sn-glycerol 3-phosphate</name>
        <dbReference type="ChEBI" id="CHEBI:57597"/>
    </ligand>
</feature>
<dbReference type="Proteomes" id="UP000502756">
    <property type="component" value="Chromosome"/>
</dbReference>
<dbReference type="InterPro" id="IPR013328">
    <property type="entry name" value="6PGD_dom2"/>
</dbReference>
<evidence type="ECO:0000256" key="8">
    <source>
        <dbReference type="PIRSR" id="PIRSR000114-1"/>
    </source>
</evidence>
<comment type="similarity">
    <text evidence="1 7 11">Belongs to the NAD-dependent glycerol-3-phosphate dehydrogenase family.</text>
</comment>
<feature type="binding site" evidence="10">
    <location>
        <position position="94"/>
    </location>
    <ligand>
        <name>NAD(+)</name>
        <dbReference type="ChEBI" id="CHEBI:57540"/>
    </ligand>
</feature>
<feature type="binding site" evidence="7">
    <location>
        <position position="266"/>
    </location>
    <ligand>
        <name>sn-glycerol 3-phosphate</name>
        <dbReference type="ChEBI" id="CHEBI:57597"/>
    </ligand>
</feature>
<dbReference type="GO" id="GO:0006650">
    <property type="term" value="P:glycerophospholipid metabolic process"/>
    <property type="evidence" value="ECO:0007669"/>
    <property type="project" value="UniProtKB-UniRule"/>
</dbReference>
<evidence type="ECO:0000256" key="6">
    <source>
        <dbReference type="ARBA" id="ARBA00023264"/>
    </source>
</evidence>
<sequence>MKTQHGTGQLPVRLTMVGGGSWATALVKILSENNVTVKWWMRSEADADHIKRYHHNKSYLSDVQINTRKVRVCTRIRDAFRDSEYVILAVPAAFVADALTGINASHFTDKCVISAIKGMIPGANQLVTDWVSDQYGVSAERMSVIAGPCHAEEVALEKQSYLTIASQDPSCAEDVAALLRCRFVQTTPVDDIYGIEYAAVMKNIIALACGITHGLGYGDNFQAVLVSNAMQEIRRFVDAIYPKHRDLSGSAYLGDLLVTAYSPFSRNRTFGTLIGRGYTIQSAQAEMNMIAEGYYAVKSIYEINRRCGVDMPIVDAVYKILYDRAAPTGEMNGLKGLLK</sequence>
<feature type="domain" description="Glycerol-3-phosphate dehydrogenase NAD-dependent N-terminal" evidence="13">
    <location>
        <begin position="15"/>
        <end position="171"/>
    </location>
</feature>
<dbReference type="GO" id="GO:0051287">
    <property type="term" value="F:NAD binding"/>
    <property type="evidence" value="ECO:0007669"/>
    <property type="project" value="InterPro"/>
</dbReference>
<dbReference type="PRINTS" id="PR00077">
    <property type="entry name" value="GPDHDRGNASE"/>
</dbReference>
<evidence type="ECO:0000256" key="4">
    <source>
        <dbReference type="ARBA" id="ARBA00023098"/>
    </source>
</evidence>
<feature type="binding site" evidence="7">
    <location>
        <position position="255"/>
    </location>
    <ligand>
        <name>sn-glycerol 3-phosphate</name>
        <dbReference type="ChEBI" id="CHEBI:57597"/>
    </ligand>
</feature>
<dbReference type="GO" id="GO:0047952">
    <property type="term" value="F:glycerol-3-phosphate dehydrogenase [NAD(P)+] activity"/>
    <property type="evidence" value="ECO:0007669"/>
    <property type="project" value="UniProtKB-UniRule"/>
</dbReference>
<evidence type="ECO:0000259" key="13">
    <source>
        <dbReference type="Pfam" id="PF01210"/>
    </source>
</evidence>
<dbReference type="NCBIfam" id="NF000942">
    <property type="entry name" value="PRK00094.1-4"/>
    <property type="match status" value="1"/>
</dbReference>
<dbReference type="HAMAP" id="MF_00394">
    <property type="entry name" value="NAD_Glyc3P_dehydrog"/>
    <property type="match status" value="1"/>
</dbReference>
<evidence type="ECO:0000256" key="7">
    <source>
        <dbReference type="HAMAP-Rule" id="MF_00394"/>
    </source>
</evidence>
<comment type="caution">
    <text evidence="7">Lacks conserved residue(s) required for the propagation of feature annotation.</text>
</comment>
<keyword evidence="3 7" id="KW-0560">Oxidoreductase</keyword>
<proteinExistence type="inferred from homology"/>
<feature type="binding site" evidence="10">
    <location>
        <position position="151"/>
    </location>
    <ligand>
        <name>NAD(+)</name>
        <dbReference type="ChEBI" id="CHEBI:57540"/>
    </ligand>
</feature>
<evidence type="ECO:0000256" key="1">
    <source>
        <dbReference type="ARBA" id="ARBA00011009"/>
    </source>
</evidence>
<feature type="binding site" evidence="7">
    <location>
        <position position="266"/>
    </location>
    <ligand>
        <name>NADPH</name>
        <dbReference type="ChEBI" id="CHEBI:57783"/>
    </ligand>
</feature>
<feature type="binding site" evidence="7">
    <location>
        <position position="290"/>
    </location>
    <ligand>
        <name>NADPH</name>
        <dbReference type="ChEBI" id="CHEBI:57783"/>
    </ligand>
</feature>
<comment type="function">
    <text evidence="7">Catalyzes the reduction of the glycolytic intermediate dihydroxyacetone phosphate (DHAP) to sn-glycerol 3-phosphate (G3P), the key precursor for phospholipid synthesis.</text>
</comment>
<feature type="binding site" evidence="7">
    <location>
        <position position="42"/>
    </location>
    <ligand>
        <name>NADPH</name>
        <dbReference type="ChEBI" id="CHEBI:57783"/>
    </ligand>
</feature>
<dbReference type="PANTHER" id="PTHR11728:SF1">
    <property type="entry name" value="GLYCEROL-3-PHOSPHATE DEHYDROGENASE [NAD(+)] 2, CHLOROPLASTIC"/>
    <property type="match status" value="1"/>
</dbReference>
<keyword evidence="7" id="KW-0963">Cytoplasm</keyword>
<dbReference type="AlphaFoldDB" id="A0A6M5Y4Q8"/>
<dbReference type="Gene3D" id="1.10.1040.10">
    <property type="entry name" value="N-(1-d-carboxylethyl)-l-norvaline Dehydrogenase, domain 2"/>
    <property type="match status" value="1"/>
</dbReference>
<dbReference type="EMBL" id="CP053435">
    <property type="protein sequence ID" value="QJW88799.1"/>
    <property type="molecule type" value="Genomic_DNA"/>
</dbReference>
<dbReference type="Pfam" id="PF01210">
    <property type="entry name" value="NAD_Gly3P_dh_N"/>
    <property type="match status" value="1"/>
</dbReference>